<gene>
    <name evidence="2" type="ORF">QC762_0106620</name>
</gene>
<proteinExistence type="predicted"/>
<dbReference type="Proteomes" id="UP001323405">
    <property type="component" value="Unassembled WGS sequence"/>
</dbReference>
<protein>
    <submittedName>
        <fullName evidence="2">Uncharacterized protein</fullName>
    </submittedName>
</protein>
<accession>A0ABR0G2Z1</accession>
<name>A0ABR0G2Z1_9PEZI</name>
<dbReference type="EMBL" id="JAFFHA010000009">
    <property type="protein sequence ID" value="KAK4650106.1"/>
    <property type="molecule type" value="Genomic_DNA"/>
</dbReference>
<sequence>MEAPAALLSGSSCFGQLQVCVNTCDPYFLPFIPLLETYHPDYIGLGLYEPLAHLTSVPRLPAIVRISNSLDSPRRSDSRLVSQILQRKVLSNLQNCLAELKLPFHHSFTTASHIRTKSSGTGPVPTRHTHTTQHHLIQQRTFKKRGRARHSASAPTREPA</sequence>
<evidence type="ECO:0000313" key="3">
    <source>
        <dbReference type="Proteomes" id="UP001323405"/>
    </source>
</evidence>
<keyword evidence="3" id="KW-1185">Reference proteome</keyword>
<organism evidence="2 3">
    <name type="scientific">Podospora pseudocomata</name>
    <dbReference type="NCBI Taxonomy" id="2093779"/>
    <lineage>
        <taxon>Eukaryota</taxon>
        <taxon>Fungi</taxon>
        <taxon>Dikarya</taxon>
        <taxon>Ascomycota</taxon>
        <taxon>Pezizomycotina</taxon>
        <taxon>Sordariomycetes</taxon>
        <taxon>Sordariomycetidae</taxon>
        <taxon>Sordariales</taxon>
        <taxon>Podosporaceae</taxon>
        <taxon>Podospora</taxon>
    </lineage>
</organism>
<feature type="compositionally biased region" description="Basic residues" evidence="1">
    <location>
        <begin position="141"/>
        <end position="150"/>
    </location>
</feature>
<reference evidence="2 3" key="1">
    <citation type="journal article" date="2023" name="bioRxiv">
        <title>High-quality genome assemblies of four members of thePodospora anserinaspecies complex.</title>
        <authorList>
            <person name="Ament-Velasquez S.L."/>
            <person name="Vogan A.A."/>
            <person name="Wallerman O."/>
            <person name="Hartmann F."/>
            <person name="Gautier V."/>
            <person name="Silar P."/>
            <person name="Giraud T."/>
            <person name="Johannesson H."/>
        </authorList>
    </citation>
    <scope>NUCLEOTIDE SEQUENCE [LARGE SCALE GENOMIC DNA]</scope>
    <source>
        <strain evidence="2 3">CBS 415.72m</strain>
    </source>
</reference>
<dbReference type="RefSeq" id="XP_062739081.1">
    <property type="nucleotide sequence ID" value="XM_062884263.1"/>
</dbReference>
<comment type="caution">
    <text evidence="2">The sequence shown here is derived from an EMBL/GenBank/DDBJ whole genome shotgun (WGS) entry which is preliminary data.</text>
</comment>
<evidence type="ECO:0000313" key="2">
    <source>
        <dbReference type="EMBL" id="KAK4650106.1"/>
    </source>
</evidence>
<feature type="region of interest" description="Disordered" evidence="1">
    <location>
        <begin position="113"/>
        <end position="160"/>
    </location>
</feature>
<evidence type="ECO:0000256" key="1">
    <source>
        <dbReference type="SAM" id="MobiDB-lite"/>
    </source>
</evidence>
<dbReference type="GeneID" id="87904083"/>